<keyword evidence="3" id="KW-1185">Reference proteome</keyword>
<keyword evidence="1" id="KW-0732">Signal</keyword>
<evidence type="ECO:0008006" key="4">
    <source>
        <dbReference type="Google" id="ProtNLM"/>
    </source>
</evidence>
<evidence type="ECO:0000313" key="3">
    <source>
        <dbReference type="Proteomes" id="UP001597546"/>
    </source>
</evidence>
<dbReference type="Gene3D" id="3.10.450.50">
    <property type="match status" value="1"/>
</dbReference>
<sequence length="285" mass="32653">MSHFCVSKVLMILLLLTFVKAAKAQKTNGTVKSLVQIEEHFTALVKKKGLNKAYIEIAANKGVIFKPNAVNIKNYYNQTNPEEINLTKIPNYAMISKDGYFGFTSGLIEITTENNTMYGHYLSIWKASTNKTWELELDANIKHPKQIADIENKFIDPPNYKYPKLIGPKKIKMREDIIFSTDLLFGKALKGSGNKHFNEFYADDVRLYFPESLPLISKQEAINFIDKKNQQIVSNPNFSDRAISGDLAYTNGKASIGLKKYNYVRVWRADENMKWNIIIDLYMPE</sequence>
<evidence type="ECO:0000313" key="2">
    <source>
        <dbReference type="EMBL" id="MFD2730497.1"/>
    </source>
</evidence>
<proteinExistence type="predicted"/>
<dbReference type="EMBL" id="JBHULV010000008">
    <property type="protein sequence ID" value="MFD2730497.1"/>
    <property type="molecule type" value="Genomic_DNA"/>
</dbReference>
<accession>A0ABW5TMQ6</accession>
<gene>
    <name evidence="2" type="ORF">ACFSSE_02170</name>
</gene>
<feature type="signal peptide" evidence="1">
    <location>
        <begin position="1"/>
        <end position="21"/>
    </location>
</feature>
<dbReference type="Proteomes" id="UP001597546">
    <property type="component" value="Unassembled WGS sequence"/>
</dbReference>
<organism evidence="2 3">
    <name type="scientific">Pedobacter alpinus</name>
    <dbReference type="NCBI Taxonomy" id="1590643"/>
    <lineage>
        <taxon>Bacteria</taxon>
        <taxon>Pseudomonadati</taxon>
        <taxon>Bacteroidota</taxon>
        <taxon>Sphingobacteriia</taxon>
        <taxon>Sphingobacteriales</taxon>
        <taxon>Sphingobacteriaceae</taxon>
        <taxon>Pedobacter</taxon>
    </lineage>
</organism>
<dbReference type="RefSeq" id="WP_379040744.1">
    <property type="nucleotide sequence ID" value="NZ_JBHSKW010000005.1"/>
</dbReference>
<protein>
    <recommendedName>
        <fullName evidence="4">Nuclear transport factor 2 family protein</fullName>
    </recommendedName>
</protein>
<feature type="chain" id="PRO_5046676581" description="Nuclear transport factor 2 family protein" evidence="1">
    <location>
        <begin position="22"/>
        <end position="285"/>
    </location>
</feature>
<comment type="caution">
    <text evidence="2">The sequence shown here is derived from an EMBL/GenBank/DDBJ whole genome shotgun (WGS) entry which is preliminary data.</text>
</comment>
<name>A0ABW5TMQ6_9SPHI</name>
<reference evidence="3" key="1">
    <citation type="journal article" date="2019" name="Int. J. Syst. Evol. Microbiol.">
        <title>The Global Catalogue of Microorganisms (GCM) 10K type strain sequencing project: providing services to taxonomists for standard genome sequencing and annotation.</title>
        <authorList>
            <consortium name="The Broad Institute Genomics Platform"/>
            <consortium name="The Broad Institute Genome Sequencing Center for Infectious Disease"/>
            <person name="Wu L."/>
            <person name="Ma J."/>
        </authorList>
    </citation>
    <scope>NUCLEOTIDE SEQUENCE [LARGE SCALE GENOMIC DNA]</scope>
    <source>
        <strain evidence="3">KCTC 42456</strain>
    </source>
</reference>
<evidence type="ECO:0000256" key="1">
    <source>
        <dbReference type="SAM" id="SignalP"/>
    </source>
</evidence>